<accession>A0ABW5MSC6</accession>
<evidence type="ECO:0000256" key="3">
    <source>
        <dbReference type="ARBA" id="ARBA00022806"/>
    </source>
</evidence>
<dbReference type="PROSITE" id="PS51192">
    <property type="entry name" value="HELICASE_ATP_BIND_1"/>
    <property type="match status" value="1"/>
</dbReference>
<keyword evidence="3 7" id="KW-0347">Helicase</keyword>
<proteinExistence type="predicted"/>
<evidence type="ECO:0000259" key="6">
    <source>
        <dbReference type="PROSITE" id="PS51194"/>
    </source>
</evidence>
<evidence type="ECO:0000313" key="8">
    <source>
        <dbReference type="Proteomes" id="UP001597526"/>
    </source>
</evidence>
<comment type="caution">
    <text evidence="7">The sequence shown here is derived from an EMBL/GenBank/DDBJ whole genome shotgun (WGS) entry which is preliminary data.</text>
</comment>
<dbReference type="SMART" id="SM00487">
    <property type="entry name" value="DEXDc"/>
    <property type="match status" value="1"/>
</dbReference>
<dbReference type="RefSeq" id="WP_377765738.1">
    <property type="nucleotide sequence ID" value="NZ_JBHULB010000006.1"/>
</dbReference>
<evidence type="ECO:0000256" key="4">
    <source>
        <dbReference type="ARBA" id="ARBA00022840"/>
    </source>
</evidence>
<dbReference type="Pfam" id="PF00271">
    <property type="entry name" value="Helicase_C"/>
    <property type="match status" value="1"/>
</dbReference>
<name>A0ABW5MSC6_9FLAO</name>
<evidence type="ECO:0000256" key="1">
    <source>
        <dbReference type="ARBA" id="ARBA00022741"/>
    </source>
</evidence>
<sequence>MLRDATFEIVYSTGENDPIEFYIEALMESQFLDLGLGFFSSSGFKVLSHGFAYFLSQGGKVRLIINNILTEKDKEAISKGLQPNRGVIIEKRLVADIKSLQKTLSKQDCHFFNCLSWLISKDKISIISIVPKDNNIGIAHQKFGIFIDRNSDKVAFTGSLNFSESAFLYNLETISCYRSWTDEKDRVNYYNTLFRKIWTGQNPYVEFVPIDNIKTTISNLFPVSNIEELLGTELDLIDQKLKNPSTDSVSVRLNKLRSKILSKGISNSSGHLANSSTLQPRDYQQEAIDCWIKDDYKGFFEMATGTGKTYTALFASLALKEKLGGKCFILVLVPTISLAEQWKKEIKNVGYNSVIVVSSFHSKWDQDLTRAINAFKLGSIDHIVCISTYDSYKSDRFNGFLDKFPSQSLLIADEAHAMGAPQMLQNLPYQISNRLGLSATPHRHFDDSGTQRLLEFFSSEDRPTFKLGLKQAISLQFLCQYKLFPHLVELNEEEYESYIELTKKISRRAHIKQNKFEESDHYLEKLLRDRRNILNRASGKFEILDKIINKIIEEDGEVKHTLVYCPEGSDSEEDGRIIDKYGRFLGLEKGLRIGKFIGETTVEERQRLLEDFDSGKIQCLIAMKCLDEGVDIRQTKTAIFLASSTNPRQYVQRRGRVLRTHPKKSFAYLHDILAVPPNLPKDQGVLEVDKAIISQEMSRYIEFAEDAINYVEAIEPIKPTIEKYQLTI</sequence>
<dbReference type="Gene3D" id="3.40.50.300">
    <property type="entry name" value="P-loop containing nucleotide triphosphate hydrolases"/>
    <property type="match status" value="2"/>
</dbReference>
<dbReference type="Proteomes" id="UP001597526">
    <property type="component" value="Unassembled WGS sequence"/>
</dbReference>
<dbReference type="InterPro" id="IPR014001">
    <property type="entry name" value="Helicase_ATP-bd"/>
</dbReference>
<dbReference type="SUPFAM" id="SSF56024">
    <property type="entry name" value="Phospholipase D/nuclease"/>
    <property type="match status" value="1"/>
</dbReference>
<dbReference type="InterPro" id="IPR050615">
    <property type="entry name" value="ATP-dep_DNA_Helicase"/>
</dbReference>
<dbReference type="InterPro" id="IPR001650">
    <property type="entry name" value="Helicase_C-like"/>
</dbReference>
<keyword evidence="2" id="KW-0378">Hydrolase</keyword>
<dbReference type="Gene3D" id="3.30.870.10">
    <property type="entry name" value="Endonuclease Chain A"/>
    <property type="match status" value="1"/>
</dbReference>
<dbReference type="CDD" id="cd17926">
    <property type="entry name" value="DEXHc_RE"/>
    <property type="match status" value="1"/>
</dbReference>
<dbReference type="Pfam" id="PF04851">
    <property type="entry name" value="ResIII"/>
    <property type="match status" value="1"/>
</dbReference>
<evidence type="ECO:0000256" key="2">
    <source>
        <dbReference type="ARBA" id="ARBA00022801"/>
    </source>
</evidence>
<protein>
    <submittedName>
        <fullName evidence="7">DEAD/DEAH box helicase family protein</fullName>
    </submittedName>
</protein>
<reference evidence="8" key="1">
    <citation type="journal article" date="2019" name="Int. J. Syst. Evol. Microbiol.">
        <title>The Global Catalogue of Microorganisms (GCM) 10K type strain sequencing project: providing services to taxonomists for standard genome sequencing and annotation.</title>
        <authorList>
            <consortium name="The Broad Institute Genomics Platform"/>
            <consortium name="The Broad Institute Genome Sequencing Center for Infectious Disease"/>
            <person name="Wu L."/>
            <person name="Ma J."/>
        </authorList>
    </citation>
    <scope>NUCLEOTIDE SEQUENCE [LARGE SCALE GENOMIC DNA]</scope>
    <source>
        <strain evidence="8">KCTC 52368</strain>
    </source>
</reference>
<dbReference type="PROSITE" id="PS51194">
    <property type="entry name" value="HELICASE_CTER"/>
    <property type="match status" value="1"/>
</dbReference>
<keyword evidence="8" id="KW-1185">Reference proteome</keyword>
<dbReference type="InterPro" id="IPR027417">
    <property type="entry name" value="P-loop_NTPase"/>
</dbReference>
<feature type="domain" description="Helicase C-terminal" evidence="6">
    <location>
        <begin position="543"/>
        <end position="712"/>
    </location>
</feature>
<evidence type="ECO:0000313" key="7">
    <source>
        <dbReference type="EMBL" id="MFD2586064.1"/>
    </source>
</evidence>
<evidence type="ECO:0000259" key="5">
    <source>
        <dbReference type="PROSITE" id="PS51192"/>
    </source>
</evidence>
<dbReference type="PANTHER" id="PTHR11274:SF0">
    <property type="entry name" value="GENERAL TRANSCRIPTION AND DNA REPAIR FACTOR IIH HELICASE SUBUNIT XPB"/>
    <property type="match status" value="1"/>
</dbReference>
<keyword evidence="1" id="KW-0547">Nucleotide-binding</keyword>
<dbReference type="GO" id="GO:0004386">
    <property type="term" value="F:helicase activity"/>
    <property type="evidence" value="ECO:0007669"/>
    <property type="project" value="UniProtKB-KW"/>
</dbReference>
<feature type="domain" description="Helicase ATP-binding" evidence="5">
    <location>
        <begin position="289"/>
        <end position="459"/>
    </location>
</feature>
<gene>
    <name evidence="7" type="ORF">ACFSQJ_03935</name>
</gene>
<keyword evidence="4" id="KW-0067">ATP-binding</keyword>
<dbReference type="InterPro" id="IPR006935">
    <property type="entry name" value="Helicase/UvrB_N"/>
</dbReference>
<dbReference type="SMART" id="SM00490">
    <property type="entry name" value="HELICc"/>
    <property type="match status" value="1"/>
</dbReference>
<dbReference type="EMBL" id="JBHULB010000006">
    <property type="protein sequence ID" value="MFD2586064.1"/>
    <property type="molecule type" value="Genomic_DNA"/>
</dbReference>
<organism evidence="7 8">
    <name type="scientific">Croceitalea marina</name>
    <dbReference type="NCBI Taxonomy" id="1775166"/>
    <lineage>
        <taxon>Bacteria</taxon>
        <taxon>Pseudomonadati</taxon>
        <taxon>Bacteroidota</taxon>
        <taxon>Flavobacteriia</taxon>
        <taxon>Flavobacteriales</taxon>
        <taxon>Flavobacteriaceae</taxon>
        <taxon>Croceitalea</taxon>
    </lineage>
</organism>
<dbReference type="PANTHER" id="PTHR11274">
    <property type="entry name" value="RAD25/XP-B DNA REPAIR HELICASE"/>
    <property type="match status" value="1"/>
</dbReference>
<dbReference type="SUPFAM" id="SSF52540">
    <property type="entry name" value="P-loop containing nucleoside triphosphate hydrolases"/>
    <property type="match status" value="1"/>
</dbReference>